<dbReference type="Proteomes" id="UP001336250">
    <property type="component" value="Unassembled WGS sequence"/>
</dbReference>
<evidence type="ECO:0000313" key="3">
    <source>
        <dbReference type="Proteomes" id="UP001336250"/>
    </source>
</evidence>
<organism evidence="2 3">
    <name type="scientific">Aquincola agrisoli</name>
    <dbReference type="NCBI Taxonomy" id="3119538"/>
    <lineage>
        <taxon>Bacteria</taxon>
        <taxon>Pseudomonadati</taxon>
        <taxon>Pseudomonadota</taxon>
        <taxon>Betaproteobacteria</taxon>
        <taxon>Burkholderiales</taxon>
        <taxon>Sphaerotilaceae</taxon>
        <taxon>Aquincola</taxon>
    </lineage>
</organism>
<name>A0AAW9Q218_9BURK</name>
<sequence>MATALHSYVVRYDSGFAPNPFFDYCTLATCKPKIRAAAKVGDWILGSGSTSADPGQAGRLVYAMRVEEVLSWDQYSADPRFIRKRPFRRGSRKLTCGDNIYFRKSPTAPWQQRDSFHSYSDGSIDAKHLGIDTGVDRVLVSQQYLYLGGEGPAIPDIRDARGRPLCKIGIGHSKFQDPQLIDSFVAWLHSLRMTGFKGVPYEWLSLRPKESYGD</sequence>
<accession>A0AAW9Q218</accession>
<dbReference type="RefSeq" id="WP_332287906.1">
    <property type="nucleotide sequence ID" value="NZ_JAZIBG010000009.1"/>
</dbReference>
<reference evidence="2 3" key="1">
    <citation type="submission" date="2024-02" db="EMBL/GenBank/DDBJ databases">
        <title>Genome sequence of Aquincola sp. MAHUQ-54.</title>
        <authorList>
            <person name="Huq M.A."/>
        </authorList>
    </citation>
    <scope>NUCLEOTIDE SEQUENCE [LARGE SCALE GENOMIC DNA]</scope>
    <source>
        <strain evidence="2 3">MAHUQ-54</strain>
    </source>
</reference>
<proteinExistence type="predicted"/>
<dbReference type="InterPro" id="IPR041180">
    <property type="entry name" value="Nmad2"/>
</dbReference>
<protein>
    <recommendedName>
        <fullName evidence="1">Nucleotide modification associated domain-containing protein</fullName>
    </recommendedName>
</protein>
<feature type="domain" description="Nucleotide modification associated" evidence="1">
    <location>
        <begin position="4"/>
        <end position="205"/>
    </location>
</feature>
<keyword evidence="3" id="KW-1185">Reference proteome</keyword>
<dbReference type="Pfam" id="PF18753">
    <property type="entry name" value="Nmad2"/>
    <property type="match status" value="1"/>
</dbReference>
<dbReference type="AlphaFoldDB" id="A0AAW9Q218"/>
<comment type="caution">
    <text evidence="2">The sequence shown here is derived from an EMBL/GenBank/DDBJ whole genome shotgun (WGS) entry which is preliminary data.</text>
</comment>
<dbReference type="EMBL" id="JAZIBG010000009">
    <property type="protein sequence ID" value="MEF7612991.1"/>
    <property type="molecule type" value="Genomic_DNA"/>
</dbReference>
<evidence type="ECO:0000259" key="1">
    <source>
        <dbReference type="Pfam" id="PF18753"/>
    </source>
</evidence>
<evidence type="ECO:0000313" key="2">
    <source>
        <dbReference type="EMBL" id="MEF7612991.1"/>
    </source>
</evidence>
<gene>
    <name evidence="2" type="ORF">V4F39_03640</name>
</gene>